<protein>
    <submittedName>
        <fullName evidence="2">Uncharacterized protein</fullName>
    </submittedName>
</protein>
<feature type="region of interest" description="Disordered" evidence="1">
    <location>
        <begin position="126"/>
        <end position="161"/>
    </location>
</feature>
<dbReference type="Proteomes" id="UP000225706">
    <property type="component" value="Unassembled WGS sequence"/>
</dbReference>
<feature type="region of interest" description="Disordered" evidence="1">
    <location>
        <begin position="203"/>
        <end position="239"/>
    </location>
</feature>
<feature type="region of interest" description="Disordered" evidence="1">
    <location>
        <begin position="53"/>
        <end position="72"/>
    </location>
</feature>
<name>A0A2B4R5U0_STYPI</name>
<keyword evidence="3" id="KW-1185">Reference proteome</keyword>
<gene>
    <name evidence="2" type="ORF">AWC38_SpisGene22173</name>
</gene>
<feature type="compositionally biased region" description="Acidic residues" evidence="1">
    <location>
        <begin position="203"/>
        <end position="217"/>
    </location>
</feature>
<accession>A0A2B4R5U0</accession>
<evidence type="ECO:0000313" key="2">
    <source>
        <dbReference type="EMBL" id="PFX13714.1"/>
    </source>
</evidence>
<sequence>MEVPSPAGLGAGDVNFPRTRLLCDGCPPLGKCHLKGALGRLIPGSVPIIWKSLRESRGNDEKTSSTSSRDRRMAMNEIFHSKTAMPLCAASPVIEINHEREVRPERNTANYITDCIHSELDKELPTFTSSDSANGSEIIADSGSLNNDASRDQEASSELTRNSADEIAVSHFEADELAASFPAKETIHYQSCDACVQAAPTIEDEDPLTEAEEMDCPDSDHEDPTWNPKMENEQPKPSKFQEDIEEQYKHHKNDDVGGSHNSRLNVDGKDLREEPKEIVFLSKLLLLFQFCNKCLAPIPKVDVSQVGISRLRIRALIFFTYVTLPFLAKRH</sequence>
<feature type="compositionally biased region" description="Polar residues" evidence="1">
    <location>
        <begin position="126"/>
        <end position="135"/>
    </location>
</feature>
<reference evidence="3" key="1">
    <citation type="journal article" date="2017" name="bioRxiv">
        <title>Comparative analysis of the genomes of Stylophora pistillata and Acropora digitifera provides evidence for extensive differences between species of corals.</title>
        <authorList>
            <person name="Voolstra C.R."/>
            <person name="Li Y."/>
            <person name="Liew Y.J."/>
            <person name="Baumgarten S."/>
            <person name="Zoccola D."/>
            <person name="Flot J.-F."/>
            <person name="Tambutte S."/>
            <person name="Allemand D."/>
            <person name="Aranda M."/>
        </authorList>
    </citation>
    <scope>NUCLEOTIDE SEQUENCE [LARGE SCALE GENOMIC DNA]</scope>
</reference>
<comment type="caution">
    <text evidence="2">The sequence shown here is derived from an EMBL/GenBank/DDBJ whole genome shotgun (WGS) entry which is preliminary data.</text>
</comment>
<dbReference type="EMBL" id="LSMT01000910">
    <property type="protein sequence ID" value="PFX13714.1"/>
    <property type="molecule type" value="Genomic_DNA"/>
</dbReference>
<evidence type="ECO:0000256" key="1">
    <source>
        <dbReference type="SAM" id="MobiDB-lite"/>
    </source>
</evidence>
<organism evidence="2 3">
    <name type="scientific">Stylophora pistillata</name>
    <name type="common">Smooth cauliflower coral</name>
    <dbReference type="NCBI Taxonomy" id="50429"/>
    <lineage>
        <taxon>Eukaryota</taxon>
        <taxon>Metazoa</taxon>
        <taxon>Cnidaria</taxon>
        <taxon>Anthozoa</taxon>
        <taxon>Hexacorallia</taxon>
        <taxon>Scleractinia</taxon>
        <taxon>Astrocoeniina</taxon>
        <taxon>Pocilloporidae</taxon>
        <taxon>Stylophora</taxon>
    </lineage>
</organism>
<proteinExistence type="predicted"/>
<evidence type="ECO:0000313" key="3">
    <source>
        <dbReference type="Proteomes" id="UP000225706"/>
    </source>
</evidence>
<feature type="compositionally biased region" description="Basic and acidic residues" evidence="1">
    <location>
        <begin position="218"/>
        <end position="239"/>
    </location>
</feature>
<dbReference type="AlphaFoldDB" id="A0A2B4R5U0"/>